<dbReference type="Proteomes" id="UP001388673">
    <property type="component" value="Unassembled WGS sequence"/>
</dbReference>
<evidence type="ECO:0000256" key="6">
    <source>
        <dbReference type="ARBA" id="ARBA00023274"/>
    </source>
</evidence>
<accession>A0AAW0YUF2</accession>
<comment type="subcellular location">
    <subcellularLocation>
        <location evidence="1">Mitochondrion</location>
    </subcellularLocation>
</comment>
<comment type="caution">
    <text evidence="9">The sequence shown here is derived from an EMBL/GenBank/DDBJ whole genome shotgun (WGS) entry which is preliminary data.</text>
</comment>
<comment type="similarity">
    <text evidence="2">Belongs to the mitochondrion-specific ribosomal protein mS29 family.</text>
</comment>
<evidence type="ECO:0000313" key="9">
    <source>
        <dbReference type="EMBL" id="KAK8844749.1"/>
    </source>
</evidence>
<evidence type="ECO:0000256" key="3">
    <source>
        <dbReference type="ARBA" id="ARBA00022946"/>
    </source>
</evidence>
<dbReference type="EMBL" id="JBCAWK010000013">
    <property type="protein sequence ID" value="KAK8844749.1"/>
    <property type="molecule type" value="Genomic_DNA"/>
</dbReference>
<dbReference type="InterPro" id="IPR019368">
    <property type="entry name" value="Ribosomal_mS29"/>
</dbReference>
<feature type="compositionally biased region" description="Low complexity" evidence="8">
    <location>
        <begin position="19"/>
        <end position="35"/>
    </location>
</feature>
<reference evidence="9 10" key="1">
    <citation type="journal article" date="2024" name="bioRxiv">
        <title>Comparative genomics of Cryptococcus and Kwoniella reveals pathogenesis evolution and contrasting karyotype dynamics via intercentromeric recombination or chromosome fusion.</title>
        <authorList>
            <person name="Coelho M.A."/>
            <person name="David-Palma M."/>
            <person name="Shea T."/>
            <person name="Bowers K."/>
            <person name="McGinley-Smith S."/>
            <person name="Mohammad A.W."/>
            <person name="Gnirke A."/>
            <person name="Yurkov A.M."/>
            <person name="Nowrousian M."/>
            <person name="Sun S."/>
            <person name="Cuomo C.A."/>
            <person name="Heitman J."/>
        </authorList>
    </citation>
    <scope>NUCLEOTIDE SEQUENCE [LARGE SCALE GENOMIC DNA]</scope>
    <source>
        <strain evidence="9 10">CBS 13917</strain>
    </source>
</reference>
<evidence type="ECO:0000256" key="4">
    <source>
        <dbReference type="ARBA" id="ARBA00022980"/>
    </source>
</evidence>
<dbReference type="GO" id="GO:0003735">
    <property type="term" value="F:structural constituent of ribosome"/>
    <property type="evidence" value="ECO:0007669"/>
    <property type="project" value="TreeGrafter"/>
</dbReference>
<keyword evidence="5" id="KW-0496">Mitochondrion</keyword>
<dbReference type="InterPro" id="IPR027417">
    <property type="entry name" value="P-loop_NTPase"/>
</dbReference>
<dbReference type="PANTHER" id="PTHR12810">
    <property type="entry name" value="MITOCHONDRIAL 28S RIBOSOMAL PROTEIN S29"/>
    <property type="match status" value="1"/>
</dbReference>
<dbReference type="GeneID" id="92183857"/>
<evidence type="ECO:0000256" key="2">
    <source>
        <dbReference type="ARBA" id="ARBA00009863"/>
    </source>
</evidence>
<dbReference type="Pfam" id="PF10236">
    <property type="entry name" value="DAP3"/>
    <property type="match status" value="1"/>
</dbReference>
<dbReference type="RefSeq" id="XP_066799973.1">
    <property type="nucleotide sequence ID" value="XM_066949679.1"/>
</dbReference>
<keyword evidence="10" id="KW-1185">Reference proteome</keyword>
<dbReference type="InterPro" id="IPR017082">
    <property type="entry name" value="Ribosomal_mS29_fun"/>
</dbReference>
<keyword evidence="4" id="KW-0689">Ribosomal protein</keyword>
<dbReference type="GO" id="GO:0005763">
    <property type="term" value="C:mitochondrial small ribosomal subunit"/>
    <property type="evidence" value="ECO:0007669"/>
    <property type="project" value="InterPro"/>
</dbReference>
<name>A0AAW0YUF2_9TREE</name>
<dbReference type="PIRSF" id="PIRSF036996">
    <property type="entry name" value="RSM23"/>
    <property type="match status" value="1"/>
</dbReference>
<feature type="region of interest" description="Disordered" evidence="8">
    <location>
        <begin position="1"/>
        <end position="95"/>
    </location>
</feature>
<evidence type="ECO:0000256" key="7">
    <source>
        <dbReference type="ARBA" id="ARBA00035140"/>
    </source>
</evidence>
<keyword evidence="6" id="KW-0687">Ribonucleoprotein</keyword>
<dbReference type="PANTHER" id="PTHR12810:SF0">
    <property type="entry name" value="SMALL RIBOSOMAL SUBUNIT PROTEIN MS29"/>
    <property type="match status" value="1"/>
</dbReference>
<organism evidence="9 10">
    <name type="scientific">Kwoniella newhampshirensis</name>
    <dbReference type="NCBI Taxonomy" id="1651941"/>
    <lineage>
        <taxon>Eukaryota</taxon>
        <taxon>Fungi</taxon>
        <taxon>Dikarya</taxon>
        <taxon>Basidiomycota</taxon>
        <taxon>Agaricomycotina</taxon>
        <taxon>Tremellomycetes</taxon>
        <taxon>Tremellales</taxon>
        <taxon>Cryptococcaceae</taxon>
        <taxon>Kwoniella</taxon>
    </lineage>
</organism>
<evidence type="ECO:0000256" key="5">
    <source>
        <dbReference type="ARBA" id="ARBA00023128"/>
    </source>
</evidence>
<keyword evidence="3" id="KW-0809">Transit peptide</keyword>
<dbReference type="Gene3D" id="3.40.50.300">
    <property type="entry name" value="P-loop containing nucleotide triphosphate hydrolases"/>
    <property type="match status" value="1"/>
</dbReference>
<gene>
    <name evidence="9" type="ORF">IAR55_006599</name>
</gene>
<dbReference type="AlphaFoldDB" id="A0AAW0YUF2"/>
<evidence type="ECO:0000313" key="10">
    <source>
        <dbReference type="Proteomes" id="UP001388673"/>
    </source>
</evidence>
<dbReference type="GO" id="GO:0032543">
    <property type="term" value="P:mitochondrial translation"/>
    <property type="evidence" value="ECO:0007669"/>
    <property type="project" value="InterPro"/>
</dbReference>
<protein>
    <recommendedName>
        <fullName evidence="7">Small ribosomal subunit protein mS29</fullName>
    </recommendedName>
</protein>
<dbReference type="KEGG" id="kne:92183857"/>
<sequence>MRPIVRFAPTRLSRGLKTSAPALAPKKAASSPASKGRQGFNQKKKESPSGGGGGSSNTSISLRYSMSGDPPDLSDLPRLQPDKYRSEHVGKPTTFSKGSFEKLKAFGLPRKVEKELSTSGGPASVVREATVDLAERLDSAKSGSSKKARYVLTGERGSGKSMLMLQSVSYALESGWVVLYNPKATEWTNSSTHYIYDPTSQTFAQWQSAQQLLSTLLATNKDKLDAVKLSSTVELAQGKTVESGSSLSALVQIGAKDDRMAVKALDAVMSVLEKQTQYPVLWALDEAQTLFTTSKYRAPDYTPIEPYHLSTPRLALDFIAGRRAFSRGTILTSLSLSDPTNLPSPSLITGLSLPSTSPVTPYTPLDPYHFEHASSGLQKIEIPFGVTSQEAVGIFDLCAKKGWAPGGTDELFMESFTASAGNPREMVRGLGRTVLALTA</sequence>
<evidence type="ECO:0000256" key="8">
    <source>
        <dbReference type="SAM" id="MobiDB-lite"/>
    </source>
</evidence>
<feature type="compositionally biased region" description="Basic and acidic residues" evidence="8">
    <location>
        <begin position="80"/>
        <end position="90"/>
    </location>
</feature>
<evidence type="ECO:0000256" key="1">
    <source>
        <dbReference type="ARBA" id="ARBA00004173"/>
    </source>
</evidence>
<proteinExistence type="inferred from homology"/>